<accession>A0AAN9VJQ5</accession>
<dbReference type="Proteomes" id="UP001378592">
    <property type="component" value="Unassembled WGS sequence"/>
</dbReference>
<dbReference type="SUPFAM" id="SSF53474">
    <property type="entry name" value="alpha/beta-Hydrolases"/>
    <property type="match status" value="1"/>
</dbReference>
<comment type="caution">
    <text evidence="2">The sequence shown here is derived from an EMBL/GenBank/DDBJ whole genome shotgun (WGS) entry which is preliminary data.</text>
</comment>
<dbReference type="InterPro" id="IPR029058">
    <property type="entry name" value="AB_hydrolase_fold"/>
</dbReference>
<evidence type="ECO:0000313" key="3">
    <source>
        <dbReference type="Proteomes" id="UP001378592"/>
    </source>
</evidence>
<organism evidence="2 3">
    <name type="scientific">Gryllus longicercus</name>
    <dbReference type="NCBI Taxonomy" id="2509291"/>
    <lineage>
        <taxon>Eukaryota</taxon>
        <taxon>Metazoa</taxon>
        <taxon>Ecdysozoa</taxon>
        <taxon>Arthropoda</taxon>
        <taxon>Hexapoda</taxon>
        <taxon>Insecta</taxon>
        <taxon>Pterygota</taxon>
        <taxon>Neoptera</taxon>
        <taxon>Polyneoptera</taxon>
        <taxon>Orthoptera</taxon>
        <taxon>Ensifera</taxon>
        <taxon>Gryllidea</taxon>
        <taxon>Grylloidea</taxon>
        <taxon>Gryllidae</taxon>
        <taxon>Gryllinae</taxon>
        <taxon>Gryllus</taxon>
    </lineage>
</organism>
<evidence type="ECO:0000256" key="1">
    <source>
        <dbReference type="SAM" id="MobiDB-lite"/>
    </source>
</evidence>
<dbReference type="Gene3D" id="3.40.50.1820">
    <property type="entry name" value="alpha/beta hydrolase"/>
    <property type="match status" value="1"/>
</dbReference>
<evidence type="ECO:0008006" key="4">
    <source>
        <dbReference type="Google" id="ProtNLM"/>
    </source>
</evidence>
<name>A0AAN9VJQ5_9ORTH</name>
<reference evidence="2 3" key="1">
    <citation type="submission" date="2024-03" db="EMBL/GenBank/DDBJ databases">
        <title>The genome assembly and annotation of the cricket Gryllus longicercus Weissman &amp; Gray.</title>
        <authorList>
            <person name="Szrajer S."/>
            <person name="Gray D."/>
            <person name="Ylla G."/>
        </authorList>
    </citation>
    <scope>NUCLEOTIDE SEQUENCE [LARGE SCALE GENOMIC DNA]</scope>
    <source>
        <strain evidence="2">DAG 2021-001</strain>
        <tissue evidence="2">Whole body minus gut</tissue>
    </source>
</reference>
<dbReference type="AlphaFoldDB" id="A0AAN9VJQ5"/>
<dbReference type="EMBL" id="JAZDUA010000152">
    <property type="protein sequence ID" value="KAK7866239.1"/>
    <property type="molecule type" value="Genomic_DNA"/>
</dbReference>
<feature type="region of interest" description="Disordered" evidence="1">
    <location>
        <begin position="1"/>
        <end position="22"/>
    </location>
</feature>
<protein>
    <recommendedName>
        <fullName evidence="4">OTU domain-containing protein</fullName>
    </recommendedName>
</protein>
<evidence type="ECO:0000313" key="2">
    <source>
        <dbReference type="EMBL" id="KAK7866239.1"/>
    </source>
</evidence>
<proteinExistence type="predicted"/>
<gene>
    <name evidence="2" type="ORF">R5R35_004064</name>
</gene>
<keyword evidence="3" id="KW-1185">Reference proteome</keyword>
<sequence>MVSEKNIIPKREDGNQNPARNTPLHILVKEAFENLAKEGQLDSAGGFKNENAHMSAQDNSLSAPTHVQNDIKTSNVTTPLVTNDGQKFTSCQTKADGNCFFHAVFGFKNCNGQYKTTRGKEMRKEWHNFLSQYHSLKDENMPKDLKDQLKKIFTIFLNDPSYLTGRSDLINNLVNETNKKIRHSDVKVEDLKTDIVNTFCENKMFRKEIMGVICCLDNTEALEVELLRDQKTLKTRISECLEECALKLCPHLSKSQCQEMYNSQTIADLFLEDSHIYKNYVDAILNQEYFIFFEEIPILASLGNIKITIYRDNGNTKTVFEPNLNILGNYKSDISTWCKEQEVTIFHAGMHFSRAEIALAEVPKNIQLGIFPYQENRKDVTTNYKKWENTSSTLPEKQEPRAENQQEDILFSPTSTVLKIDTNLQLGTDNFRDLLTPLKKTSKLMTKSRLQVDAFPNAYEMAQLSRKVYTRKSKNESDKDYEARLDLPAGWTLLTTATNTHLNNGYFGAAYVHPTKRQVVVAHRGTTFDHSGAWWTNVTSVVFENYSARMSSAATFADRVIAALDDVPATSLSFTGHSLGGWLAHVTCFTAMYLRRRESHFAKNAPSQAVHSHTVAFDSPGCRAMLLSLQKDYDLRYDTSMSLDTLDITNYLSAPNRVNTYKLHFGTLFRIFPDFSDMGFFDKRTAKYTEFTHAMHRIGEAFEEDTGGVRKDKEGQPKIQEVADWPVSGAFRRGEEYKSFFKWATHFNDYHPDTKNEIFSTD</sequence>